<evidence type="ECO:0000313" key="3">
    <source>
        <dbReference type="Proteomes" id="UP000588068"/>
    </source>
</evidence>
<reference evidence="2 3" key="1">
    <citation type="submission" date="2020-08" db="EMBL/GenBank/DDBJ databases">
        <title>Genomic Encyclopedia of Type Strains, Phase IV (KMG-IV): sequencing the most valuable type-strain genomes for metagenomic binning, comparative biology and taxonomic classification.</title>
        <authorList>
            <person name="Goeker M."/>
        </authorList>
    </citation>
    <scope>NUCLEOTIDE SEQUENCE [LARGE SCALE GENOMIC DNA]</scope>
    <source>
        <strain evidence="2 3">DSM 26723</strain>
    </source>
</reference>
<dbReference type="AlphaFoldDB" id="A0A841HUH0"/>
<name>A0A841HUH0_9GAMM</name>
<dbReference type="Pfam" id="PF04266">
    <property type="entry name" value="ASCH"/>
    <property type="match status" value="1"/>
</dbReference>
<accession>A0A841HUH0</accession>
<comment type="caution">
    <text evidence="2">The sequence shown here is derived from an EMBL/GenBank/DDBJ whole genome shotgun (WGS) entry which is preliminary data.</text>
</comment>
<dbReference type="SUPFAM" id="SSF88697">
    <property type="entry name" value="PUA domain-like"/>
    <property type="match status" value="1"/>
</dbReference>
<dbReference type="RefSeq" id="WP_184335021.1">
    <property type="nucleotide sequence ID" value="NZ_JACHHZ010000006.1"/>
</dbReference>
<protein>
    <submittedName>
        <fullName evidence="2">Putative transcriptional regulator</fullName>
    </submittedName>
</protein>
<dbReference type="InterPro" id="IPR015947">
    <property type="entry name" value="PUA-like_sf"/>
</dbReference>
<evidence type="ECO:0000259" key="1">
    <source>
        <dbReference type="SMART" id="SM01022"/>
    </source>
</evidence>
<dbReference type="EMBL" id="JACHHZ010000006">
    <property type="protein sequence ID" value="MBB6095618.1"/>
    <property type="molecule type" value="Genomic_DNA"/>
</dbReference>
<keyword evidence="3" id="KW-1185">Reference proteome</keyword>
<dbReference type="InterPro" id="IPR007374">
    <property type="entry name" value="ASCH_domain"/>
</dbReference>
<feature type="domain" description="ASCH" evidence="1">
    <location>
        <begin position="5"/>
        <end position="99"/>
    </location>
</feature>
<dbReference type="SMART" id="SM01022">
    <property type="entry name" value="ASCH"/>
    <property type="match status" value="1"/>
</dbReference>
<dbReference type="Proteomes" id="UP000588068">
    <property type="component" value="Unassembled WGS sequence"/>
</dbReference>
<sequence>MKVLLSIKPEYAEKILNGEKRFEFRKSIFRNERVCTVVIYATMPVGKVIGEFRVSSIIEARPSALWKRTSHAAGISEQYFKEYFAGRTRAYAIGVDQPKRYKKPIELSRLIERAVPPQSFCYV</sequence>
<proteinExistence type="predicted"/>
<evidence type="ECO:0000313" key="2">
    <source>
        <dbReference type="EMBL" id="MBB6095618.1"/>
    </source>
</evidence>
<organism evidence="2 3">
    <name type="scientific">Povalibacter uvarum</name>
    <dbReference type="NCBI Taxonomy" id="732238"/>
    <lineage>
        <taxon>Bacteria</taxon>
        <taxon>Pseudomonadati</taxon>
        <taxon>Pseudomonadota</taxon>
        <taxon>Gammaproteobacteria</taxon>
        <taxon>Steroidobacterales</taxon>
        <taxon>Steroidobacteraceae</taxon>
        <taxon>Povalibacter</taxon>
    </lineage>
</organism>
<dbReference type="Gene3D" id="2.30.130.30">
    <property type="entry name" value="Hypothetical protein"/>
    <property type="match status" value="1"/>
</dbReference>
<gene>
    <name evidence="2" type="ORF">HNQ60_004509</name>
</gene>